<evidence type="ECO:0000259" key="2">
    <source>
        <dbReference type="Pfam" id="PF01881"/>
    </source>
</evidence>
<comment type="caution">
    <text evidence="3">The sequence shown here is derived from an EMBL/GenBank/DDBJ whole genome shotgun (WGS) entry which is preliminary data.</text>
</comment>
<dbReference type="CDD" id="cd21140">
    <property type="entry name" value="Cas6_I-like"/>
    <property type="match status" value="1"/>
</dbReference>
<evidence type="ECO:0000256" key="1">
    <source>
        <dbReference type="ARBA" id="ARBA00023118"/>
    </source>
</evidence>
<dbReference type="InterPro" id="IPR045747">
    <property type="entry name" value="CRISPR-assoc_prot_Cas6_N_sf"/>
</dbReference>
<dbReference type="InterPro" id="IPR010156">
    <property type="entry name" value="CRISPR-assoc_prot_Cas6"/>
</dbReference>
<dbReference type="Proteomes" id="UP000245938">
    <property type="component" value="Unassembled WGS sequence"/>
</dbReference>
<feature type="domain" description="CRISPR associated protein Cas6 C-terminal" evidence="2">
    <location>
        <begin position="112"/>
        <end position="231"/>
    </location>
</feature>
<dbReference type="RefSeq" id="WP_109306942.1">
    <property type="nucleotide sequence ID" value="NZ_BJUF01000060.1"/>
</dbReference>
<proteinExistence type="predicted"/>
<protein>
    <submittedName>
        <fullName evidence="3">CRISPR-associated endoribonuclease Cas6</fullName>
    </submittedName>
</protein>
<accession>A0A2U3AIW8</accession>
<keyword evidence="1" id="KW-0051">Antiviral defense</keyword>
<reference evidence="3 4" key="1">
    <citation type="submission" date="2018-05" db="EMBL/GenBank/DDBJ databases">
        <title>Kurthia sibirica genome sequence.</title>
        <authorList>
            <person name="Maclea K.S."/>
            <person name="Goen A.E."/>
        </authorList>
    </citation>
    <scope>NUCLEOTIDE SEQUENCE [LARGE SCALE GENOMIC DNA]</scope>
    <source>
        <strain evidence="3 4">ATCC 49154</strain>
    </source>
</reference>
<dbReference type="OrthoDB" id="45555at2"/>
<gene>
    <name evidence="3" type="primary">cas6</name>
    <name evidence="3" type="ORF">DEX24_13535</name>
</gene>
<dbReference type="Gene3D" id="3.30.70.1900">
    <property type="match status" value="1"/>
</dbReference>
<name>A0A2U3AIW8_9BACL</name>
<evidence type="ECO:0000313" key="4">
    <source>
        <dbReference type="Proteomes" id="UP000245938"/>
    </source>
</evidence>
<dbReference type="PANTHER" id="PTHR36984:SF3">
    <property type="entry name" value="CRISPR-ASSOCIATED ENDORIBONUCLEASE CAS6"/>
    <property type="match status" value="1"/>
</dbReference>
<dbReference type="GO" id="GO:0016788">
    <property type="term" value="F:hydrolase activity, acting on ester bonds"/>
    <property type="evidence" value="ECO:0007669"/>
    <property type="project" value="InterPro"/>
</dbReference>
<dbReference type="EMBL" id="QFVR01000021">
    <property type="protein sequence ID" value="PWI24478.1"/>
    <property type="molecule type" value="Genomic_DNA"/>
</dbReference>
<organism evidence="3 4">
    <name type="scientific">Kurthia sibirica</name>
    <dbReference type="NCBI Taxonomy" id="202750"/>
    <lineage>
        <taxon>Bacteria</taxon>
        <taxon>Bacillati</taxon>
        <taxon>Bacillota</taxon>
        <taxon>Bacilli</taxon>
        <taxon>Bacillales</taxon>
        <taxon>Caryophanaceae</taxon>
        <taxon>Kurthia</taxon>
    </lineage>
</organism>
<dbReference type="PANTHER" id="PTHR36984">
    <property type="entry name" value="CRISPR-ASSOCIATED ENDORIBONUCLEASE CAS6 1"/>
    <property type="match status" value="1"/>
</dbReference>
<dbReference type="InterPro" id="IPR049435">
    <property type="entry name" value="Cas_Cas6_C"/>
</dbReference>
<sequence>MRIVIQLNIKNIPQQYRMVLLAFVKEMIRKGDEVVYEELYGGEKKPKALTYSMYMKNFKLENGMYEMDGATFIFSTSDATIGVAFINGITSTKTFKHKGNVFNIQSISLANEANIQSSEVKFKILNALLIENSEGKPLLIEDHDFEKELNYIINQKFQYLYGRNLHSNIQIIDSQLKKIVVQETNRHADGRNLYYTGQKGTFTLRGHVEDLKLIYKDGIGLRSSSGWGTLEYVNERRRVHE</sequence>
<dbReference type="AlphaFoldDB" id="A0A2U3AIW8"/>
<dbReference type="NCBIfam" id="TIGR01877">
    <property type="entry name" value="cas_cas6"/>
    <property type="match status" value="1"/>
</dbReference>
<dbReference type="Gene3D" id="3.30.70.1890">
    <property type="match status" value="1"/>
</dbReference>
<dbReference type="GO" id="GO:0051607">
    <property type="term" value="P:defense response to virus"/>
    <property type="evidence" value="ECO:0007669"/>
    <property type="project" value="UniProtKB-KW"/>
</dbReference>
<keyword evidence="4" id="KW-1185">Reference proteome</keyword>
<evidence type="ECO:0000313" key="3">
    <source>
        <dbReference type="EMBL" id="PWI24478.1"/>
    </source>
</evidence>
<dbReference type="Pfam" id="PF01881">
    <property type="entry name" value="Cas_Cas6_C"/>
    <property type="match status" value="1"/>
</dbReference>